<feature type="chain" id="PRO_5008544110" description="PDZ domain-containing protein" evidence="1">
    <location>
        <begin position="19"/>
        <end position="434"/>
    </location>
</feature>
<organism evidence="2 3">
    <name type="scientific">Kangiella sediminilitoris</name>
    <dbReference type="NCBI Taxonomy" id="1144748"/>
    <lineage>
        <taxon>Bacteria</taxon>
        <taxon>Pseudomonadati</taxon>
        <taxon>Pseudomonadota</taxon>
        <taxon>Gammaproteobacteria</taxon>
        <taxon>Kangiellales</taxon>
        <taxon>Kangiellaceae</taxon>
        <taxon>Kangiella</taxon>
    </lineage>
</organism>
<feature type="signal peptide" evidence="1">
    <location>
        <begin position="1"/>
        <end position="18"/>
    </location>
</feature>
<dbReference type="SUPFAM" id="SSF50156">
    <property type="entry name" value="PDZ domain-like"/>
    <property type="match status" value="2"/>
</dbReference>
<reference evidence="3" key="1">
    <citation type="submission" date="2015-08" db="EMBL/GenBank/DDBJ databases">
        <authorList>
            <person name="Kim K.M."/>
        </authorList>
    </citation>
    <scope>NUCLEOTIDE SEQUENCE [LARGE SCALE GENOMIC DNA]</scope>
    <source>
        <strain evidence="3">KCTC 23892</strain>
    </source>
</reference>
<dbReference type="Proteomes" id="UP000094147">
    <property type="component" value="Chromosome"/>
</dbReference>
<sequence precursor="true">MRHLLLFIVLSLCCSVSAFQIKDEKSYALLEDINSDISQTLSRVLELETDVGEHGWAVYLSSPDEELIRAGVIVEPKNQQVLSVSAEGVAHNLGLLPGDVIKRVQINDKSVDGNFSELHFNENDELNVFVNRQGEDLQLKLTVSKAFTPRWELYSKSSGNFQDNVTYIRDSDELSSSTSLIYLNQLQERINFRLSKIYQIETNLDNSDLKISVTKKAQTLVELGLLIDEESREVLSVVSGSNADRMGFEIGDIIQGIAVNGELFEQQLSSLQLKTGDELKFNIVRKGSALVLSSTIDSREVPSWHFSIKNEQDNNSCGYVTFLINPSEVSEIYRVDATKLNGETVSPYKVNYELEPGTHKFKLYDHIPVNKITPIVSKRRPFSRKSKTLVLKVEANKRYFLGAQYNRTDRYKIHKGLYWEPIVTKVENAECSLE</sequence>
<dbReference type="OrthoDB" id="6402251at2"/>
<dbReference type="Gene3D" id="2.30.42.10">
    <property type="match status" value="2"/>
</dbReference>
<dbReference type="InterPro" id="IPR036034">
    <property type="entry name" value="PDZ_sf"/>
</dbReference>
<evidence type="ECO:0000256" key="1">
    <source>
        <dbReference type="SAM" id="SignalP"/>
    </source>
</evidence>
<dbReference type="RefSeq" id="WP_068991313.1">
    <property type="nucleotide sequence ID" value="NZ_CP012418.1"/>
</dbReference>
<proteinExistence type="predicted"/>
<dbReference type="AlphaFoldDB" id="A0A1B3BB16"/>
<evidence type="ECO:0000313" key="3">
    <source>
        <dbReference type="Proteomes" id="UP000094147"/>
    </source>
</evidence>
<gene>
    <name evidence="2" type="ORF">KS2013_1260</name>
</gene>
<name>A0A1B3BB16_9GAMM</name>
<keyword evidence="3" id="KW-1185">Reference proteome</keyword>
<protein>
    <recommendedName>
        <fullName evidence="4">PDZ domain-containing protein</fullName>
    </recommendedName>
</protein>
<dbReference type="STRING" id="1144748.KS2013_1260"/>
<evidence type="ECO:0000313" key="2">
    <source>
        <dbReference type="EMBL" id="AOE49977.1"/>
    </source>
</evidence>
<dbReference type="KEGG" id="ksd:KS2013_1260"/>
<accession>A0A1B3BB16</accession>
<keyword evidence="1" id="KW-0732">Signal</keyword>
<dbReference type="EMBL" id="CP012418">
    <property type="protein sequence ID" value="AOE49977.1"/>
    <property type="molecule type" value="Genomic_DNA"/>
</dbReference>
<evidence type="ECO:0008006" key="4">
    <source>
        <dbReference type="Google" id="ProtNLM"/>
    </source>
</evidence>